<name>A0ABM4UHR9_COFAR</name>
<dbReference type="GeneID" id="140007691"/>
<dbReference type="Proteomes" id="UP001652660">
    <property type="component" value="Chromosome 5c"/>
</dbReference>
<dbReference type="PANTHER" id="PTHR33223">
    <property type="entry name" value="CCHC-TYPE DOMAIN-CONTAINING PROTEIN"/>
    <property type="match status" value="1"/>
</dbReference>
<feature type="coiled-coil region" evidence="1">
    <location>
        <begin position="139"/>
        <end position="166"/>
    </location>
</feature>
<dbReference type="RefSeq" id="XP_071906831.1">
    <property type="nucleotide sequence ID" value="XM_072050730.1"/>
</dbReference>
<evidence type="ECO:0000256" key="1">
    <source>
        <dbReference type="SAM" id="Coils"/>
    </source>
</evidence>
<evidence type="ECO:0000313" key="4">
    <source>
        <dbReference type="RefSeq" id="XP_071906831.1"/>
    </source>
</evidence>
<feature type="region of interest" description="Disordered" evidence="2">
    <location>
        <begin position="230"/>
        <end position="258"/>
    </location>
</feature>
<accession>A0ABM4UHR9</accession>
<dbReference type="PANTHER" id="PTHR33223:SF11">
    <property type="entry name" value="ELEMENT PROTEIN, PUTATIVE-RELATED"/>
    <property type="match status" value="1"/>
</dbReference>
<protein>
    <submittedName>
        <fullName evidence="4">Uncharacterized protein</fullName>
    </submittedName>
</protein>
<evidence type="ECO:0000256" key="2">
    <source>
        <dbReference type="SAM" id="MobiDB-lite"/>
    </source>
</evidence>
<keyword evidence="3" id="KW-1185">Reference proteome</keyword>
<keyword evidence="1" id="KW-0175">Coiled coil</keyword>
<gene>
    <name evidence="4" type="primary">LOC140007691</name>
</gene>
<sequence>MEEGETLYETWECYRELQRRCPHHGLPDWLIVQTFYNGLTYPTMMHVDAAVGGALMRKSAEETQQLIEKMAPNNYQWANERVQRWKNQGNQQRPVNPPDFQPKQPFPESKVAWELAIEKLANVSNDKIEKLASATTQRFERIEGRMDQLTNMYRNVEVQLRQITNAVNNRNQGDLPSKTEVNPREHMKAITLQSGKEVGEPPVIESEREYERRENKQLSELGEDNKKIKGKEKVEECEPQIDETTPIPPPVPFSQKLKPSRNDKEIEKFVNIFKQLHINIPFVDAILQIPSYAKFLNEIMTKKRKLVDSVTIALMEECNAIIQNKLSPKLKDLGSFTVPYTIGTIIDVKCDKFKFQIGEEKVEFDLSKVEKYSYFTDHVYYVNICDELTLEMSQVNLDDDSLELCFNGVGLQQKQV</sequence>
<proteinExistence type="predicted"/>
<evidence type="ECO:0000313" key="3">
    <source>
        <dbReference type="Proteomes" id="UP001652660"/>
    </source>
</evidence>
<reference evidence="4" key="1">
    <citation type="submission" date="2025-08" db="UniProtKB">
        <authorList>
            <consortium name="RefSeq"/>
        </authorList>
    </citation>
    <scope>IDENTIFICATION</scope>
    <source>
        <tissue evidence="4">Leaves</tissue>
    </source>
</reference>
<organism evidence="3 4">
    <name type="scientific">Coffea arabica</name>
    <name type="common">Arabian coffee</name>
    <dbReference type="NCBI Taxonomy" id="13443"/>
    <lineage>
        <taxon>Eukaryota</taxon>
        <taxon>Viridiplantae</taxon>
        <taxon>Streptophyta</taxon>
        <taxon>Embryophyta</taxon>
        <taxon>Tracheophyta</taxon>
        <taxon>Spermatophyta</taxon>
        <taxon>Magnoliopsida</taxon>
        <taxon>eudicotyledons</taxon>
        <taxon>Gunneridae</taxon>
        <taxon>Pentapetalae</taxon>
        <taxon>asterids</taxon>
        <taxon>lamiids</taxon>
        <taxon>Gentianales</taxon>
        <taxon>Rubiaceae</taxon>
        <taxon>Ixoroideae</taxon>
        <taxon>Gardenieae complex</taxon>
        <taxon>Bertiereae - Coffeeae clade</taxon>
        <taxon>Coffeeae</taxon>
        <taxon>Coffea</taxon>
    </lineage>
</organism>